<evidence type="ECO:0000313" key="2">
    <source>
        <dbReference type="Proteomes" id="UP000667802"/>
    </source>
</evidence>
<dbReference type="InterPro" id="IPR014951">
    <property type="entry name" value="DUF1822"/>
</dbReference>
<dbReference type="Proteomes" id="UP000667802">
    <property type="component" value="Unassembled WGS sequence"/>
</dbReference>
<evidence type="ECO:0000313" key="1">
    <source>
        <dbReference type="EMBL" id="MDR9894267.1"/>
    </source>
</evidence>
<name>A0AAP5I5X1_9CYAN</name>
<protein>
    <submittedName>
        <fullName evidence="1">DUF1822 family protein</fullName>
    </submittedName>
</protein>
<sequence>MLSQPPPTDFSDLIDWRSLNESRTELLPQHFKQAARLSKLIYTPQQRWQVYLCSLAVLGFKEWLKERAPDLVVEIDSASIWKPAYANLMAAASNIRVGNFKICLITSDDFADEQSIPFAALDIPDLTAHFYVLMQVEEEQQQVGVFGFMNYEQYSQRAKQLQINPDWTYSLPSTWFNPDPENLLLNLRCLQPDAIRLPKAIPRVDNNMVELMQKKLTTLASQLKSQSPWDLLTVREGAILLSNSDLVNLAYKNIVPSTAKRLINVGFSLNNRLDELAQELGWVFMPSPLVSAMRSQQDEFGYIRSGLEQQGIYIPKIARGAFRNLNAGRIGLRLYVITWVLSESTQIREWMLLVALGVQPDVEMPKTLRLQVRDKTEVLFDELLKNTKQGILYAQLIGDLGELFWVTVTADGSVFEIPPFGLELEGGI</sequence>
<dbReference type="EMBL" id="JAALHA020000002">
    <property type="protein sequence ID" value="MDR9894267.1"/>
    <property type="molecule type" value="Genomic_DNA"/>
</dbReference>
<reference evidence="2" key="1">
    <citation type="journal article" date="2021" name="Science">
        <title>Hunting the eagle killer: A cyanobacterial neurotoxin causes vacuolar myelinopathy.</title>
        <authorList>
            <person name="Breinlinger S."/>
            <person name="Phillips T.J."/>
            <person name="Haram B.N."/>
            <person name="Mares J."/>
            <person name="Martinez Yerena J.A."/>
            <person name="Hrouzek P."/>
            <person name="Sobotka R."/>
            <person name="Henderson W.M."/>
            <person name="Schmieder P."/>
            <person name="Williams S.M."/>
            <person name="Lauderdale J.D."/>
            <person name="Wilde H.D."/>
            <person name="Gerrin W."/>
            <person name="Kust A."/>
            <person name="Washington J.W."/>
            <person name="Wagner C."/>
            <person name="Geier B."/>
            <person name="Liebeke M."/>
            <person name="Enke H."/>
            <person name="Niedermeyer T.H.J."/>
            <person name="Wilde S.B."/>
        </authorList>
    </citation>
    <scope>NUCLEOTIDE SEQUENCE [LARGE SCALE GENOMIC DNA]</scope>
    <source>
        <strain evidence="2">Thurmond2011</strain>
    </source>
</reference>
<dbReference type="RefSeq" id="WP_208342053.1">
    <property type="nucleotide sequence ID" value="NZ_CAWQFN010000056.1"/>
</dbReference>
<keyword evidence="2" id="KW-1185">Reference proteome</keyword>
<dbReference type="Pfam" id="PF08852">
    <property type="entry name" value="DUF1822"/>
    <property type="match status" value="1"/>
</dbReference>
<dbReference type="AlphaFoldDB" id="A0AAP5I5X1"/>
<gene>
    <name evidence="1" type="ORF">G7B40_006735</name>
</gene>
<comment type="caution">
    <text evidence="1">The sequence shown here is derived from an EMBL/GenBank/DDBJ whole genome shotgun (WGS) entry which is preliminary data.</text>
</comment>
<accession>A0AAP5I5X1</accession>
<proteinExistence type="predicted"/>
<organism evidence="1 2">
    <name type="scientific">Aetokthonos hydrillicola Thurmond2011</name>
    <dbReference type="NCBI Taxonomy" id="2712845"/>
    <lineage>
        <taxon>Bacteria</taxon>
        <taxon>Bacillati</taxon>
        <taxon>Cyanobacteriota</taxon>
        <taxon>Cyanophyceae</taxon>
        <taxon>Nostocales</taxon>
        <taxon>Hapalosiphonaceae</taxon>
        <taxon>Aetokthonos</taxon>
    </lineage>
</organism>